<feature type="region of interest" description="Disordered" evidence="1">
    <location>
        <begin position="146"/>
        <end position="169"/>
    </location>
</feature>
<sequence>MSLFKAVTPTNSIIMRWAPKNNMPPVASRYLNAPSHPIRPKIVHLCGHRDRNTLWWRVSVTQLQQHKRVVRSWCARRVRVAIEQALKQHGLDKSGKPLVSESPLHKTNVTGTLDILVQLPCVTQKMDSLQEDANNLISSFLEHEAANKANEPQTKSNSKAKTGPTWTRP</sequence>
<keyword evidence="3" id="KW-1185">Reference proteome</keyword>
<comment type="caution">
    <text evidence="2">The sequence shown here is derived from an EMBL/GenBank/DDBJ whole genome shotgun (WGS) entry which is preliminary data.</text>
</comment>
<evidence type="ECO:0000313" key="3">
    <source>
        <dbReference type="Proteomes" id="UP000177622"/>
    </source>
</evidence>
<dbReference type="OrthoDB" id="5238363at2759"/>
<organism evidence="2 3">
    <name type="scientific">Penicillium arizonense</name>
    <dbReference type="NCBI Taxonomy" id="1835702"/>
    <lineage>
        <taxon>Eukaryota</taxon>
        <taxon>Fungi</taxon>
        <taxon>Dikarya</taxon>
        <taxon>Ascomycota</taxon>
        <taxon>Pezizomycotina</taxon>
        <taxon>Eurotiomycetes</taxon>
        <taxon>Eurotiomycetidae</taxon>
        <taxon>Eurotiales</taxon>
        <taxon>Aspergillaceae</taxon>
        <taxon>Penicillium</taxon>
    </lineage>
</organism>
<reference evidence="2 3" key="1">
    <citation type="journal article" date="2016" name="Sci. Rep.">
        <title>Penicillium arizonense, a new, genome sequenced fungal species, reveals a high chemical diversity in secreted metabolites.</title>
        <authorList>
            <person name="Grijseels S."/>
            <person name="Nielsen J.C."/>
            <person name="Randelovic M."/>
            <person name="Nielsen J."/>
            <person name="Nielsen K.F."/>
            <person name="Workman M."/>
            <person name="Frisvad J.C."/>
        </authorList>
    </citation>
    <scope>NUCLEOTIDE SEQUENCE [LARGE SCALE GENOMIC DNA]</scope>
    <source>
        <strain evidence="2 3">CBS 141311</strain>
    </source>
</reference>
<proteinExistence type="predicted"/>
<dbReference type="AlphaFoldDB" id="A0A1F5L5U4"/>
<evidence type="ECO:0000313" key="2">
    <source>
        <dbReference type="EMBL" id="OGE48598.1"/>
    </source>
</evidence>
<protein>
    <submittedName>
        <fullName evidence="2">Uncharacterized protein</fullName>
    </submittedName>
</protein>
<dbReference type="Proteomes" id="UP000177622">
    <property type="component" value="Unassembled WGS sequence"/>
</dbReference>
<gene>
    <name evidence="2" type="ORF">PENARI_c027G08609</name>
</gene>
<evidence type="ECO:0000256" key="1">
    <source>
        <dbReference type="SAM" id="MobiDB-lite"/>
    </source>
</evidence>
<dbReference type="EMBL" id="LXJU01000027">
    <property type="protein sequence ID" value="OGE48598.1"/>
    <property type="molecule type" value="Genomic_DNA"/>
</dbReference>
<name>A0A1F5L5U4_PENAI</name>
<dbReference type="GeneID" id="34580839"/>
<feature type="compositionally biased region" description="Polar residues" evidence="1">
    <location>
        <begin position="150"/>
        <end position="169"/>
    </location>
</feature>
<accession>A0A1F5L5U4</accession>
<dbReference type="RefSeq" id="XP_022484053.1">
    <property type="nucleotide sequence ID" value="XM_022636105.1"/>
</dbReference>